<dbReference type="CDD" id="cd12146">
    <property type="entry name" value="STING_C"/>
    <property type="match status" value="1"/>
</dbReference>
<keyword evidence="3" id="KW-1185">Reference proteome</keyword>
<sequence>MSGLDYGTGMAYSYYYGYLRIILPSTGTEAKGIYEKLENFEDIHNISISIKKLFILIPFSTYIPPDLKSLSYEWMENIQELEPEVRDRAGINKRSYHNNIYKIYVGGYKSRNESEYVAVEGATPLLTFFEVQKHFHPESAIYKKYCKEIIRAFYLKLKELIYNDPDCRDVCELIYYNDYNSDGTKVNIAEVILERISTLKN</sequence>
<evidence type="ECO:0000259" key="1">
    <source>
        <dbReference type="Pfam" id="PF15009"/>
    </source>
</evidence>
<evidence type="ECO:0000313" key="3">
    <source>
        <dbReference type="Proteomes" id="UP001607302"/>
    </source>
</evidence>
<dbReference type="PANTHER" id="PTHR34339">
    <property type="entry name" value="STIMULATOR OF INTERFERON GENES PROTEIN"/>
    <property type="match status" value="1"/>
</dbReference>
<reference evidence="2 3" key="1">
    <citation type="journal article" date="2024" name="Ann. Entomol. Soc. Am.">
        <title>Genomic analyses of the southern and eastern yellowjacket wasps (Hymenoptera: Vespidae) reveal evolutionary signatures of social life.</title>
        <authorList>
            <person name="Catto M.A."/>
            <person name="Caine P.B."/>
            <person name="Orr S.E."/>
            <person name="Hunt B.G."/>
            <person name="Goodisman M.A.D."/>
        </authorList>
    </citation>
    <scope>NUCLEOTIDE SEQUENCE [LARGE SCALE GENOMIC DNA]</scope>
    <source>
        <strain evidence="2">233</strain>
        <tissue evidence="2">Head and thorax</tissue>
    </source>
</reference>
<dbReference type="Gene3D" id="1.20.5.5200">
    <property type="match status" value="1"/>
</dbReference>
<dbReference type="EMBL" id="JAUDFV010000074">
    <property type="protein sequence ID" value="KAL2734067.1"/>
    <property type="molecule type" value="Genomic_DNA"/>
</dbReference>
<dbReference type="AlphaFoldDB" id="A0ABD2BMR1"/>
<dbReference type="Pfam" id="PF15009">
    <property type="entry name" value="STING_LBD"/>
    <property type="match status" value="1"/>
</dbReference>
<accession>A0ABD2BMR1</accession>
<dbReference type="Proteomes" id="UP001607302">
    <property type="component" value="Unassembled WGS sequence"/>
</dbReference>
<dbReference type="InterPro" id="IPR038623">
    <property type="entry name" value="STING_C_sf"/>
</dbReference>
<dbReference type="InterPro" id="IPR055432">
    <property type="entry name" value="STING_LBD"/>
</dbReference>
<evidence type="ECO:0000313" key="2">
    <source>
        <dbReference type="EMBL" id="KAL2734067.1"/>
    </source>
</evidence>
<protein>
    <recommendedName>
        <fullName evidence="1">STING ligand-binding domain-containing protein</fullName>
    </recommendedName>
</protein>
<comment type="caution">
    <text evidence="2">The sequence shown here is derived from an EMBL/GenBank/DDBJ whole genome shotgun (WGS) entry which is preliminary data.</text>
</comment>
<organism evidence="2 3">
    <name type="scientific">Vespula squamosa</name>
    <name type="common">Southern yellow jacket</name>
    <name type="synonym">Wasp</name>
    <dbReference type="NCBI Taxonomy" id="30214"/>
    <lineage>
        <taxon>Eukaryota</taxon>
        <taxon>Metazoa</taxon>
        <taxon>Ecdysozoa</taxon>
        <taxon>Arthropoda</taxon>
        <taxon>Hexapoda</taxon>
        <taxon>Insecta</taxon>
        <taxon>Pterygota</taxon>
        <taxon>Neoptera</taxon>
        <taxon>Endopterygota</taxon>
        <taxon>Hymenoptera</taxon>
        <taxon>Apocrita</taxon>
        <taxon>Aculeata</taxon>
        <taxon>Vespoidea</taxon>
        <taxon>Vespidae</taxon>
        <taxon>Vespinae</taxon>
        <taxon>Vespula</taxon>
    </lineage>
</organism>
<dbReference type="InterPro" id="IPR033952">
    <property type="entry name" value="STING_C"/>
</dbReference>
<dbReference type="PANTHER" id="PTHR34339:SF1">
    <property type="entry name" value="STIMULATOR OF INTERFERON GENES PROTEIN"/>
    <property type="match status" value="1"/>
</dbReference>
<dbReference type="InterPro" id="IPR029158">
    <property type="entry name" value="STING"/>
</dbReference>
<gene>
    <name evidence="2" type="ORF">V1478_003765</name>
</gene>
<name>A0ABD2BMR1_VESSQ</name>
<feature type="domain" description="STING ligand-binding" evidence="1">
    <location>
        <begin position="5"/>
        <end position="197"/>
    </location>
</feature>
<proteinExistence type="predicted"/>
<dbReference type="Gene3D" id="3.40.50.12100">
    <property type="entry name" value="Stimulator of interferon genes protein"/>
    <property type="match status" value="1"/>
</dbReference>